<comment type="caution">
    <text evidence="1">The sequence shown here is derived from an EMBL/GenBank/DDBJ whole genome shotgun (WGS) entry which is preliminary data.</text>
</comment>
<dbReference type="Proteomes" id="UP001177021">
    <property type="component" value="Unassembled WGS sequence"/>
</dbReference>
<keyword evidence="2" id="KW-1185">Reference proteome</keyword>
<dbReference type="EMBL" id="CASHSV030000024">
    <property type="protein sequence ID" value="CAJ2641832.1"/>
    <property type="molecule type" value="Genomic_DNA"/>
</dbReference>
<reference evidence="1" key="1">
    <citation type="submission" date="2023-10" db="EMBL/GenBank/DDBJ databases">
        <authorList>
            <person name="Rodriguez Cubillos JULIANA M."/>
            <person name="De Vega J."/>
        </authorList>
    </citation>
    <scope>NUCLEOTIDE SEQUENCE</scope>
</reference>
<proteinExistence type="predicted"/>
<evidence type="ECO:0000313" key="1">
    <source>
        <dbReference type="EMBL" id="CAJ2641832.1"/>
    </source>
</evidence>
<gene>
    <name evidence="1" type="ORF">MILVUS5_LOCUS11397</name>
</gene>
<feature type="non-terminal residue" evidence="1">
    <location>
        <position position="206"/>
    </location>
</feature>
<evidence type="ECO:0000313" key="2">
    <source>
        <dbReference type="Proteomes" id="UP001177021"/>
    </source>
</evidence>
<accession>A0ACB0JDW1</accession>
<feature type="non-terminal residue" evidence="1">
    <location>
        <position position="1"/>
    </location>
</feature>
<sequence>MSKIINTIIFIILSSSTPSSSSSYFNIPKILLLSHDFKLASHEFLSVDITDINSKTELTVFVPEDHAFGDASRYKTLPIENKYFVLRCHMVSDYLSPSLLLQTAKVWHLEATMGTTIMGNNKYMMNITLQGNGSIEVSNQFVRGLVTRTIYDHSPIAMYGITKVLLPRDLPDIAPPPQKTADGSSATVCGFQFFLFYFFISLYFGF</sequence>
<organism evidence="1 2">
    <name type="scientific">Trifolium pratense</name>
    <name type="common">Red clover</name>
    <dbReference type="NCBI Taxonomy" id="57577"/>
    <lineage>
        <taxon>Eukaryota</taxon>
        <taxon>Viridiplantae</taxon>
        <taxon>Streptophyta</taxon>
        <taxon>Embryophyta</taxon>
        <taxon>Tracheophyta</taxon>
        <taxon>Spermatophyta</taxon>
        <taxon>Magnoliopsida</taxon>
        <taxon>eudicotyledons</taxon>
        <taxon>Gunneridae</taxon>
        <taxon>Pentapetalae</taxon>
        <taxon>rosids</taxon>
        <taxon>fabids</taxon>
        <taxon>Fabales</taxon>
        <taxon>Fabaceae</taxon>
        <taxon>Papilionoideae</taxon>
        <taxon>50 kb inversion clade</taxon>
        <taxon>NPAAA clade</taxon>
        <taxon>Hologalegina</taxon>
        <taxon>IRL clade</taxon>
        <taxon>Trifolieae</taxon>
        <taxon>Trifolium</taxon>
    </lineage>
</organism>
<name>A0ACB0JDW1_TRIPR</name>
<protein>
    <submittedName>
        <fullName evidence="1">Uncharacterized protein</fullName>
    </submittedName>
</protein>